<name>A0AAV1C5I6_OLDCO</name>
<dbReference type="PANTHER" id="PTHR31286:SF180">
    <property type="entry name" value="OS10G0362600 PROTEIN"/>
    <property type="match status" value="1"/>
</dbReference>
<protein>
    <submittedName>
        <fullName evidence="2">OLC1v1024762C1</fullName>
    </submittedName>
</protein>
<evidence type="ECO:0000313" key="2">
    <source>
        <dbReference type="EMBL" id="CAI9090072.1"/>
    </source>
</evidence>
<feature type="region of interest" description="Disordered" evidence="1">
    <location>
        <begin position="320"/>
        <end position="339"/>
    </location>
</feature>
<gene>
    <name evidence="2" type="ORF">OLC1_LOCUS2312</name>
</gene>
<reference evidence="2" key="1">
    <citation type="submission" date="2023-03" db="EMBL/GenBank/DDBJ databases">
        <authorList>
            <person name="Julca I."/>
        </authorList>
    </citation>
    <scope>NUCLEOTIDE SEQUENCE</scope>
</reference>
<dbReference type="PANTHER" id="PTHR31286">
    <property type="entry name" value="GLYCINE-RICH CELL WALL STRUCTURAL PROTEIN 1.8-LIKE"/>
    <property type="match status" value="1"/>
</dbReference>
<dbReference type="EMBL" id="OX459118">
    <property type="protein sequence ID" value="CAI9090072.1"/>
    <property type="molecule type" value="Genomic_DNA"/>
</dbReference>
<keyword evidence="3" id="KW-1185">Reference proteome</keyword>
<evidence type="ECO:0000256" key="1">
    <source>
        <dbReference type="SAM" id="MobiDB-lite"/>
    </source>
</evidence>
<dbReference type="AlphaFoldDB" id="A0AAV1C5I6"/>
<evidence type="ECO:0000313" key="3">
    <source>
        <dbReference type="Proteomes" id="UP001161247"/>
    </source>
</evidence>
<feature type="compositionally biased region" description="Basic and acidic residues" evidence="1">
    <location>
        <begin position="120"/>
        <end position="132"/>
    </location>
</feature>
<proteinExistence type="predicted"/>
<feature type="compositionally biased region" description="Polar residues" evidence="1">
    <location>
        <begin position="143"/>
        <end position="159"/>
    </location>
</feature>
<feature type="region of interest" description="Disordered" evidence="1">
    <location>
        <begin position="112"/>
        <end position="236"/>
    </location>
</feature>
<dbReference type="Proteomes" id="UP001161247">
    <property type="component" value="Chromosome 1"/>
</dbReference>
<dbReference type="InterPro" id="IPR040256">
    <property type="entry name" value="At4g02000-like"/>
</dbReference>
<accession>A0AAV1C5I6</accession>
<sequence>MRVLKWNPRFNTELESSITSIWVSFEGLPVYRFNEEYLRKVSNIIGQPLKIDVPTLNMSRPSIARVCVEVDLLHELPKRILLGTEEYLYYQYVTYENLPEYCMECCKIGHSSQNCRHGKPKEESAKEKERKVMMPSKPVTRVNLVSQPETKANSVSQPTMGKAKFQPVTKQSKQAEGNKELTETSNPKHTKESVIEQEIKQNKDASSSGLSELEKKNIPTDIGDSSPMESRDKRQLTKEKLSAILEKSSEEENLQDTWEEDDVVSTYGNENRQLIVYKKSPFSVSPFNLSSRFDLLTDVSEDQQEDITVDQEKVRVDLDGEISSDSETEMYDSDERVNI</sequence>
<feature type="compositionally biased region" description="Acidic residues" evidence="1">
    <location>
        <begin position="320"/>
        <end position="332"/>
    </location>
</feature>
<feature type="compositionally biased region" description="Basic and acidic residues" evidence="1">
    <location>
        <begin position="189"/>
        <end position="203"/>
    </location>
</feature>
<organism evidence="2 3">
    <name type="scientific">Oldenlandia corymbosa var. corymbosa</name>
    <dbReference type="NCBI Taxonomy" id="529605"/>
    <lineage>
        <taxon>Eukaryota</taxon>
        <taxon>Viridiplantae</taxon>
        <taxon>Streptophyta</taxon>
        <taxon>Embryophyta</taxon>
        <taxon>Tracheophyta</taxon>
        <taxon>Spermatophyta</taxon>
        <taxon>Magnoliopsida</taxon>
        <taxon>eudicotyledons</taxon>
        <taxon>Gunneridae</taxon>
        <taxon>Pentapetalae</taxon>
        <taxon>asterids</taxon>
        <taxon>lamiids</taxon>
        <taxon>Gentianales</taxon>
        <taxon>Rubiaceae</taxon>
        <taxon>Rubioideae</taxon>
        <taxon>Spermacoceae</taxon>
        <taxon>Hedyotis-Oldenlandia complex</taxon>
        <taxon>Oldenlandia</taxon>
    </lineage>
</organism>